<evidence type="ECO:0000313" key="2">
    <source>
        <dbReference type="Proteomes" id="UP000789702"/>
    </source>
</evidence>
<sequence>KVISGLKLLLTRRAYSWVLRGLGAFLVISMMTRHLADRGLDHVFGVTLREIFCVTIFRVFL</sequence>
<organism evidence="1 2">
    <name type="scientific">Dentiscutata heterogama</name>
    <dbReference type="NCBI Taxonomy" id="1316150"/>
    <lineage>
        <taxon>Eukaryota</taxon>
        <taxon>Fungi</taxon>
        <taxon>Fungi incertae sedis</taxon>
        <taxon>Mucoromycota</taxon>
        <taxon>Glomeromycotina</taxon>
        <taxon>Glomeromycetes</taxon>
        <taxon>Diversisporales</taxon>
        <taxon>Gigasporaceae</taxon>
        <taxon>Dentiscutata</taxon>
    </lineage>
</organism>
<dbReference type="EMBL" id="CAJVPU010000820">
    <property type="protein sequence ID" value="CAG8463090.1"/>
    <property type="molecule type" value="Genomic_DNA"/>
</dbReference>
<name>A0ACA9KBC8_9GLOM</name>
<accession>A0ACA9KBC8</accession>
<comment type="caution">
    <text evidence="1">The sequence shown here is derived from an EMBL/GenBank/DDBJ whole genome shotgun (WGS) entry which is preliminary data.</text>
</comment>
<evidence type="ECO:0000313" key="1">
    <source>
        <dbReference type="EMBL" id="CAG8463090.1"/>
    </source>
</evidence>
<protein>
    <submittedName>
        <fullName evidence="1">742_t:CDS:1</fullName>
    </submittedName>
</protein>
<feature type="non-terminal residue" evidence="1">
    <location>
        <position position="1"/>
    </location>
</feature>
<keyword evidence="2" id="KW-1185">Reference proteome</keyword>
<reference evidence="1" key="1">
    <citation type="submission" date="2021-06" db="EMBL/GenBank/DDBJ databases">
        <authorList>
            <person name="Kallberg Y."/>
            <person name="Tangrot J."/>
            <person name="Rosling A."/>
        </authorList>
    </citation>
    <scope>NUCLEOTIDE SEQUENCE</scope>
    <source>
        <strain evidence="1">IL203A</strain>
    </source>
</reference>
<dbReference type="Proteomes" id="UP000789702">
    <property type="component" value="Unassembled WGS sequence"/>
</dbReference>
<proteinExistence type="predicted"/>
<gene>
    <name evidence="1" type="ORF">DHETER_LOCUS1373</name>
</gene>